<dbReference type="GO" id="GO:0000981">
    <property type="term" value="F:DNA-binding transcription factor activity, RNA polymerase II-specific"/>
    <property type="evidence" value="ECO:0007669"/>
    <property type="project" value="TreeGrafter"/>
</dbReference>
<dbReference type="InterPro" id="IPR050457">
    <property type="entry name" value="ZnFinger_BTB_dom_contain"/>
</dbReference>
<dbReference type="GO" id="GO:0000978">
    <property type="term" value="F:RNA polymerase II cis-regulatory region sequence-specific DNA binding"/>
    <property type="evidence" value="ECO:0007669"/>
    <property type="project" value="TreeGrafter"/>
</dbReference>
<dbReference type="PANTHER" id="PTHR46105">
    <property type="entry name" value="AGAP004733-PA"/>
    <property type="match status" value="1"/>
</dbReference>
<dbReference type="Pfam" id="PF00651">
    <property type="entry name" value="BTB"/>
    <property type="match status" value="1"/>
</dbReference>
<dbReference type="InterPro" id="IPR000210">
    <property type="entry name" value="BTB/POZ_dom"/>
</dbReference>
<evidence type="ECO:0000256" key="3">
    <source>
        <dbReference type="ARBA" id="ARBA00022737"/>
    </source>
</evidence>
<dbReference type="Gene3D" id="3.30.710.10">
    <property type="entry name" value="Potassium Channel Kv1.1, Chain A"/>
    <property type="match status" value="1"/>
</dbReference>
<keyword evidence="2" id="KW-0479">Metal-binding</keyword>
<keyword evidence="6" id="KW-0805">Transcription regulation</keyword>
<proteinExistence type="predicted"/>
<evidence type="ECO:0000256" key="5">
    <source>
        <dbReference type="ARBA" id="ARBA00022833"/>
    </source>
</evidence>
<evidence type="ECO:0000256" key="6">
    <source>
        <dbReference type="ARBA" id="ARBA00023015"/>
    </source>
</evidence>
<dbReference type="PANTHER" id="PTHR46105:SF5">
    <property type="entry name" value="ZINC FINGER AND BTB DOMAIN-CONTAINING PROTEIN 44 ISOFORM X1"/>
    <property type="match status" value="1"/>
</dbReference>
<evidence type="ECO:0000256" key="8">
    <source>
        <dbReference type="ARBA" id="ARBA00023163"/>
    </source>
</evidence>
<keyword evidence="5" id="KW-0862">Zinc</keyword>
<evidence type="ECO:0000256" key="7">
    <source>
        <dbReference type="ARBA" id="ARBA00023125"/>
    </source>
</evidence>
<keyword evidence="8" id="KW-0804">Transcription</keyword>
<dbReference type="InterPro" id="IPR011333">
    <property type="entry name" value="SKP1/BTB/POZ_sf"/>
</dbReference>
<dbReference type="GO" id="GO:0005634">
    <property type="term" value="C:nucleus"/>
    <property type="evidence" value="ECO:0007669"/>
    <property type="project" value="UniProtKB-SubCell"/>
</dbReference>
<name>A0A8D8F4K6_CULPI</name>
<feature type="domain" description="BTB" evidence="10">
    <location>
        <begin position="45"/>
        <end position="120"/>
    </location>
</feature>
<keyword evidence="9" id="KW-0539">Nucleus</keyword>
<evidence type="ECO:0000256" key="1">
    <source>
        <dbReference type="ARBA" id="ARBA00004123"/>
    </source>
</evidence>
<dbReference type="PROSITE" id="PS50097">
    <property type="entry name" value="BTB"/>
    <property type="match status" value="1"/>
</dbReference>
<evidence type="ECO:0000256" key="2">
    <source>
        <dbReference type="ARBA" id="ARBA00022723"/>
    </source>
</evidence>
<dbReference type="SUPFAM" id="SSF54695">
    <property type="entry name" value="POZ domain"/>
    <property type="match status" value="1"/>
</dbReference>
<evidence type="ECO:0000259" key="10">
    <source>
        <dbReference type="PROSITE" id="PS50097"/>
    </source>
</evidence>
<protein>
    <submittedName>
        <fullName evidence="11">Influenza virus NS1A-binding protein homolog B</fullName>
    </submittedName>
</protein>
<keyword evidence="7" id="KW-0238">DNA-binding</keyword>
<evidence type="ECO:0000256" key="9">
    <source>
        <dbReference type="ARBA" id="ARBA00023242"/>
    </source>
</evidence>
<dbReference type="EMBL" id="HBUE01032472">
    <property type="protein sequence ID" value="CAG6457243.1"/>
    <property type="molecule type" value="Transcribed_RNA"/>
</dbReference>
<accession>A0A8D8F4K6</accession>
<dbReference type="GO" id="GO:0008270">
    <property type="term" value="F:zinc ion binding"/>
    <property type="evidence" value="ECO:0007669"/>
    <property type="project" value="UniProtKB-KW"/>
</dbReference>
<reference evidence="11" key="1">
    <citation type="submission" date="2021-05" db="EMBL/GenBank/DDBJ databases">
        <authorList>
            <person name="Alioto T."/>
            <person name="Alioto T."/>
            <person name="Gomez Garrido J."/>
        </authorList>
    </citation>
    <scope>NUCLEOTIDE SEQUENCE</scope>
</reference>
<sequence length="124" mass="13755">MRPRIESSIGDDAMESLGYLKFTDESMKSNFLQSLSTMRRHRLFCDVILLVGNTEIHAHRNVLACVSPHLMELFSSDVDTVNGATADGKAPCYRLNGHITLTGLRFLVEYAYTGSLEVPGDMVS</sequence>
<dbReference type="EMBL" id="HBUE01032474">
    <property type="protein sequence ID" value="CAG6457247.1"/>
    <property type="molecule type" value="Transcribed_RNA"/>
</dbReference>
<keyword evidence="4" id="KW-0863">Zinc-finger</keyword>
<evidence type="ECO:0000256" key="4">
    <source>
        <dbReference type="ARBA" id="ARBA00022771"/>
    </source>
</evidence>
<dbReference type="AlphaFoldDB" id="A0A8D8F4K6"/>
<evidence type="ECO:0000313" key="11">
    <source>
        <dbReference type="EMBL" id="CAG6457243.1"/>
    </source>
</evidence>
<comment type="subcellular location">
    <subcellularLocation>
        <location evidence="1">Nucleus</location>
    </subcellularLocation>
</comment>
<organism evidence="11">
    <name type="scientific">Culex pipiens</name>
    <name type="common">House mosquito</name>
    <dbReference type="NCBI Taxonomy" id="7175"/>
    <lineage>
        <taxon>Eukaryota</taxon>
        <taxon>Metazoa</taxon>
        <taxon>Ecdysozoa</taxon>
        <taxon>Arthropoda</taxon>
        <taxon>Hexapoda</taxon>
        <taxon>Insecta</taxon>
        <taxon>Pterygota</taxon>
        <taxon>Neoptera</taxon>
        <taxon>Endopterygota</taxon>
        <taxon>Diptera</taxon>
        <taxon>Nematocera</taxon>
        <taxon>Culicoidea</taxon>
        <taxon>Culicidae</taxon>
        <taxon>Culicinae</taxon>
        <taxon>Culicini</taxon>
        <taxon>Culex</taxon>
        <taxon>Culex</taxon>
    </lineage>
</organism>
<keyword evidence="3" id="KW-0677">Repeat</keyword>
<dbReference type="EMBL" id="HBUE01032473">
    <property type="protein sequence ID" value="CAG6457245.1"/>
    <property type="molecule type" value="Transcribed_RNA"/>
</dbReference>